<proteinExistence type="predicted"/>
<feature type="transmembrane region" description="Helical" evidence="1">
    <location>
        <begin position="41"/>
        <end position="64"/>
    </location>
</feature>
<dbReference type="Proteomes" id="UP000240572">
    <property type="component" value="Unassembled WGS sequence"/>
</dbReference>
<keyword evidence="1" id="KW-0812">Transmembrane</keyword>
<feature type="transmembrane region" description="Helical" evidence="1">
    <location>
        <begin position="76"/>
        <end position="97"/>
    </location>
</feature>
<keyword evidence="3" id="KW-0238">DNA-binding</keyword>
<dbReference type="InterPro" id="IPR007492">
    <property type="entry name" value="LytTR_DNA-bd_dom"/>
</dbReference>
<protein>
    <submittedName>
        <fullName evidence="3">LytTr DNA-binding domain-containing protein</fullName>
    </submittedName>
</protein>
<comment type="caution">
    <text evidence="3">The sequence shown here is derived from an EMBL/GenBank/DDBJ whole genome shotgun (WGS) entry which is preliminary data.</text>
</comment>
<organism evidence="3 4">
    <name type="scientific">Taibaiella chishuiensis</name>
    <dbReference type="NCBI Taxonomy" id="1434707"/>
    <lineage>
        <taxon>Bacteria</taxon>
        <taxon>Pseudomonadati</taxon>
        <taxon>Bacteroidota</taxon>
        <taxon>Chitinophagia</taxon>
        <taxon>Chitinophagales</taxon>
        <taxon>Chitinophagaceae</taxon>
        <taxon>Taibaiella</taxon>
    </lineage>
</organism>
<keyword evidence="4" id="KW-1185">Reference proteome</keyword>
<dbReference type="GO" id="GO:0003677">
    <property type="term" value="F:DNA binding"/>
    <property type="evidence" value="ECO:0007669"/>
    <property type="project" value="UniProtKB-KW"/>
</dbReference>
<gene>
    <name evidence="3" type="ORF">B0I18_107209</name>
</gene>
<sequence>MYYIEFGTTLLITTLLVESIYRVTCFLDLRYPWNESLPQRIFLQFLLGVVMPTVTSYLLAAVYFGVQGYDITDYNYHLYALPFIAVLITLFNAYYYLRYVVAEKAYYKNLQESNHSAMSFSKNGHSKTVAESSQEVLVEAVANSQSKEGSHSKPAAAAQNEITYREVFMVITPLRTIPIRMDDICSFYRVNGVNFLRTYDQKASDAYVITQTLKEVEEQINPSQFFRINRQMIISFNSCVSFRNGKGKTLELIIEPKHADYENKMVDQPFVMVSEDRSQAFRVWVER</sequence>
<feature type="domain" description="HTH LytTR-type" evidence="2">
    <location>
        <begin position="174"/>
        <end position="286"/>
    </location>
</feature>
<dbReference type="Pfam" id="PF04397">
    <property type="entry name" value="LytTR"/>
    <property type="match status" value="1"/>
</dbReference>
<reference evidence="3 4" key="1">
    <citation type="submission" date="2018-03" db="EMBL/GenBank/DDBJ databases">
        <title>Genomic Encyclopedia of Type Strains, Phase III (KMG-III): the genomes of soil and plant-associated and newly described type strains.</title>
        <authorList>
            <person name="Whitman W."/>
        </authorList>
    </citation>
    <scope>NUCLEOTIDE SEQUENCE [LARGE SCALE GENOMIC DNA]</scope>
    <source>
        <strain evidence="3 4">CGMCC 1.12700</strain>
    </source>
</reference>
<keyword evidence="1" id="KW-1133">Transmembrane helix</keyword>
<evidence type="ECO:0000313" key="4">
    <source>
        <dbReference type="Proteomes" id="UP000240572"/>
    </source>
</evidence>
<dbReference type="EMBL" id="PYGD01000007">
    <property type="protein sequence ID" value="PSK90797.1"/>
    <property type="molecule type" value="Genomic_DNA"/>
</dbReference>
<dbReference type="SMART" id="SM00850">
    <property type="entry name" value="LytTR"/>
    <property type="match status" value="1"/>
</dbReference>
<name>A0A2P8D0R7_9BACT</name>
<feature type="transmembrane region" description="Helical" evidence="1">
    <location>
        <begin position="6"/>
        <end position="29"/>
    </location>
</feature>
<keyword evidence="1" id="KW-0472">Membrane</keyword>
<evidence type="ECO:0000256" key="1">
    <source>
        <dbReference type="SAM" id="Phobius"/>
    </source>
</evidence>
<evidence type="ECO:0000259" key="2">
    <source>
        <dbReference type="SMART" id="SM00850"/>
    </source>
</evidence>
<dbReference type="AlphaFoldDB" id="A0A2P8D0R7"/>
<accession>A0A2P8D0R7</accession>
<dbReference type="Gene3D" id="2.40.50.1020">
    <property type="entry name" value="LytTr DNA-binding domain"/>
    <property type="match status" value="1"/>
</dbReference>
<evidence type="ECO:0000313" key="3">
    <source>
        <dbReference type="EMBL" id="PSK90797.1"/>
    </source>
</evidence>